<feature type="region of interest" description="Disordered" evidence="1">
    <location>
        <begin position="135"/>
        <end position="160"/>
    </location>
</feature>
<proteinExistence type="predicted"/>
<evidence type="ECO:0000256" key="1">
    <source>
        <dbReference type="SAM" id="MobiDB-lite"/>
    </source>
</evidence>
<protein>
    <submittedName>
        <fullName evidence="2">Os05g0555450 protein</fullName>
    </submittedName>
</protein>
<name>A0A0P0WQ27_ORYSJ</name>
<feature type="compositionally biased region" description="Basic and acidic residues" evidence="1">
    <location>
        <begin position="1"/>
        <end position="18"/>
    </location>
</feature>
<feature type="compositionally biased region" description="Gly residues" evidence="1">
    <location>
        <begin position="22"/>
        <end position="34"/>
    </location>
</feature>
<reference evidence="3" key="1">
    <citation type="journal article" date="2005" name="Nature">
        <title>The map-based sequence of the rice genome.</title>
        <authorList>
            <consortium name="International rice genome sequencing project (IRGSP)"/>
            <person name="Matsumoto T."/>
            <person name="Wu J."/>
            <person name="Kanamori H."/>
            <person name="Katayose Y."/>
            <person name="Fujisawa M."/>
            <person name="Namiki N."/>
            <person name="Mizuno H."/>
            <person name="Yamamoto K."/>
            <person name="Antonio B.A."/>
            <person name="Baba T."/>
            <person name="Sakata K."/>
            <person name="Nagamura Y."/>
            <person name="Aoki H."/>
            <person name="Arikawa K."/>
            <person name="Arita K."/>
            <person name="Bito T."/>
            <person name="Chiden Y."/>
            <person name="Fujitsuka N."/>
            <person name="Fukunaka R."/>
            <person name="Hamada M."/>
            <person name="Harada C."/>
            <person name="Hayashi A."/>
            <person name="Hijishita S."/>
            <person name="Honda M."/>
            <person name="Hosokawa S."/>
            <person name="Ichikawa Y."/>
            <person name="Idonuma A."/>
            <person name="Iijima M."/>
            <person name="Ikeda M."/>
            <person name="Ikeno M."/>
            <person name="Ito K."/>
            <person name="Ito S."/>
            <person name="Ito T."/>
            <person name="Ito Y."/>
            <person name="Ito Y."/>
            <person name="Iwabuchi A."/>
            <person name="Kamiya K."/>
            <person name="Karasawa W."/>
            <person name="Kurita K."/>
            <person name="Katagiri S."/>
            <person name="Kikuta A."/>
            <person name="Kobayashi H."/>
            <person name="Kobayashi N."/>
            <person name="Machita K."/>
            <person name="Maehara T."/>
            <person name="Masukawa M."/>
            <person name="Mizubayashi T."/>
            <person name="Mukai Y."/>
            <person name="Nagasaki H."/>
            <person name="Nagata Y."/>
            <person name="Naito S."/>
            <person name="Nakashima M."/>
            <person name="Nakama Y."/>
            <person name="Nakamichi Y."/>
            <person name="Nakamura M."/>
            <person name="Meguro A."/>
            <person name="Negishi M."/>
            <person name="Ohta I."/>
            <person name="Ohta T."/>
            <person name="Okamoto M."/>
            <person name="Ono N."/>
            <person name="Saji S."/>
            <person name="Sakaguchi M."/>
            <person name="Sakai K."/>
            <person name="Shibata M."/>
            <person name="Shimokawa T."/>
            <person name="Song J."/>
            <person name="Takazaki Y."/>
            <person name="Terasawa K."/>
            <person name="Tsugane M."/>
            <person name="Tsuji K."/>
            <person name="Ueda S."/>
            <person name="Waki K."/>
            <person name="Yamagata H."/>
            <person name="Yamamoto M."/>
            <person name="Yamamoto S."/>
            <person name="Yamane H."/>
            <person name="Yoshiki S."/>
            <person name="Yoshihara R."/>
            <person name="Yukawa K."/>
            <person name="Zhong H."/>
            <person name="Yano M."/>
            <person name="Yuan Q."/>
            <person name="Ouyang S."/>
            <person name="Liu J."/>
            <person name="Jones K.M."/>
            <person name="Gansberger K."/>
            <person name="Moffat K."/>
            <person name="Hill J."/>
            <person name="Bera J."/>
            <person name="Fadrosh D."/>
            <person name="Jin S."/>
            <person name="Johri S."/>
            <person name="Kim M."/>
            <person name="Overton L."/>
            <person name="Reardon M."/>
            <person name="Tsitrin T."/>
            <person name="Vuong H."/>
            <person name="Weaver B."/>
            <person name="Ciecko A."/>
            <person name="Tallon L."/>
            <person name="Jackson J."/>
            <person name="Pai G."/>
            <person name="Aken S.V."/>
            <person name="Utterback T."/>
            <person name="Reidmuller S."/>
            <person name="Feldblyum T."/>
            <person name="Hsiao J."/>
            <person name="Zismann V."/>
            <person name="Iobst S."/>
            <person name="de Vazeille A.R."/>
            <person name="Buell C.R."/>
            <person name="Ying K."/>
            <person name="Li Y."/>
            <person name="Lu T."/>
            <person name="Huang Y."/>
            <person name="Zhao Q."/>
            <person name="Feng Q."/>
            <person name="Zhang L."/>
            <person name="Zhu J."/>
            <person name="Weng Q."/>
            <person name="Mu J."/>
            <person name="Lu Y."/>
            <person name="Fan D."/>
            <person name="Liu Y."/>
            <person name="Guan J."/>
            <person name="Zhang Y."/>
            <person name="Yu S."/>
            <person name="Liu X."/>
            <person name="Zhang Y."/>
            <person name="Hong G."/>
            <person name="Han B."/>
            <person name="Choisne N."/>
            <person name="Demange N."/>
            <person name="Orjeda G."/>
            <person name="Samain S."/>
            <person name="Cattolico L."/>
            <person name="Pelletier E."/>
            <person name="Couloux A."/>
            <person name="Segurens B."/>
            <person name="Wincker P."/>
            <person name="D'Hont A."/>
            <person name="Scarpelli C."/>
            <person name="Weissenbach J."/>
            <person name="Salanoubat M."/>
            <person name="Quetier F."/>
            <person name="Yu Y."/>
            <person name="Kim H.R."/>
            <person name="Rambo T."/>
            <person name="Currie J."/>
            <person name="Collura K."/>
            <person name="Luo M."/>
            <person name="Yang T."/>
            <person name="Ammiraju J.S.S."/>
            <person name="Engler F."/>
            <person name="Soderlund C."/>
            <person name="Wing R.A."/>
            <person name="Palmer L.E."/>
            <person name="de la Bastide M."/>
            <person name="Spiegel L."/>
            <person name="Nascimento L."/>
            <person name="Zutavern T."/>
            <person name="O'Shaughnessy A."/>
            <person name="Dike S."/>
            <person name="Dedhia N."/>
            <person name="Preston R."/>
            <person name="Balija V."/>
            <person name="McCombie W.R."/>
            <person name="Chow T."/>
            <person name="Chen H."/>
            <person name="Chung M."/>
            <person name="Chen C."/>
            <person name="Shaw J."/>
            <person name="Wu H."/>
            <person name="Hsiao K."/>
            <person name="Chao Y."/>
            <person name="Chu M."/>
            <person name="Cheng C."/>
            <person name="Hour A."/>
            <person name="Lee P."/>
            <person name="Lin S."/>
            <person name="Lin Y."/>
            <person name="Liou J."/>
            <person name="Liu S."/>
            <person name="Hsing Y."/>
            <person name="Raghuvanshi S."/>
            <person name="Mohanty A."/>
            <person name="Bharti A.K."/>
            <person name="Gaur A."/>
            <person name="Gupta V."/>
            <person name="Kumar D."/>
            <person name="Ravi V."/>
            <person name="Vij S."/>
            <person name="Kapur A."/>
            <person name="Khurana P."/>
            <person name="Khurana P."/>
            <person name="Khurana J.P."/>
            <person name="Tyagi A.K."/>
            <person name="Gaikwad K."/>
            <person name="Singh A."/>
            <person name="Dalal V."/>
            <person name="Srivastava S."/>
            <person name="Dixit A."/>
            <person name="Pal A.K."/>
            <person name="Ghazi I.A."/>
            <person name="Yadav M."/>
            <person name="Pandit A."/>
            <person name="Bhargava A."/>
            <person name="Sureshbabu K."/>
            <person name="Batra K."/>
            <person name="Sharma T.R."/>
            <person name="Mohapatra T."/>
            <person name="Singh N.K."/>
            <person name="Messing J."/>
            <person name="Nelson A.B."/>
            <person name="Fuks G."/>
            <person name="Kavchok S."/>
            <person name="Keizer G."/>
            <person name="Linton E."/>
            <person name="Llaca V."/>
            <person name="Song R."/>
            <person name="Tanyolac B."/>
            <person name="Young S."/>
            <person name="Ho-Il K."/>
            <person name="Hahn J.H."/>
            <person name="Sangsakoo G."/>
            <person name="Vanavichit A."/>
            <person name="de Mattos Luiz.A.T."/>
            <person name="Zimmer P.D."/>
            <person name="Malone G."/>
            <person name="Dellagostin O."/>
            <person name="de Oliveira A.C."/>
            <person name="Bevan M."/>
            <person name="Bancroft I."/>
            <person name="Minx P."/>
            <person name="Cordum H."/>
            <person name="Wilson R."/>
            <person name="Cheng Z."/>
            <person name="Jin W."/>
            <person name="Jiang J."/>
            <person name="Leong S.A."/>
            <person name="Iwama H."/>
            <person name="Gojobori T."/>
            <person name="Itoh T."/>
            <person name="Niimura Y."/>
            <person name="Fujii Y."/>
            <person name="Habara T."/>
            <person name="Sakai H."/>
            <person name="Sato Y."/>
            <person name="Wilson G."/>
            <person name="Kumar K."/>
            <person name="McCouch S."/>
            <person name="Juretic N."/>
            <person name="Hoen D."/>
            <person name="Wright S."/>
            <person name="Bruskiewich R."/>
            <person name="Bureau T."/>
            <person name="Miyao A."/>
            <person name="Hirochika H."/>
            <person name="Nishikawa T."/>
            <person name="Kadowaki K."/>
            <person name="Sugiura M."/>
            <person name="Burr B."/>
            <person name="Sasaki T."/>
        </authorList>
    </citation>
    <scope>NUCLEOTIDE SEQUENCE [LARGE SCALE GENOMIC DNA]</scope>
    <source>
        <strain evidence="3">cv. Nipponbare</strain>
    </source>
</reference>
<evidence type="ECO:0000313" key="3">
    <source>
        <dbReference type="Proteomes" id="UP000059680"/>
    </source>
</evidence>
<sequence length="160" mass="17008">AADERVADDGVGARREAELGDDGLGGGGLGGGGRGGREAEHGAEEERLADGEVGVEHVVLRHEPRAPLHGTARRAPACQHHPGVPAGEPPAEDGDQRRLASPRWSQYSQHLPRPHLVGYPLQYRPLLLRATTTASCPGVRYPPQRRPPLPPPPSWSPAPP</sequence>
<keyword evidence="3" id="KW-1185">Reference proteome</keyword>
<feature type="region of interest" description="Disordered" evidence="1">
    <location>
        <begin position="1"/>
        <end position="113"/>
    </location>
</feature>
<dbReference type="AlphaFoldDB" id="A0A0P0WQ27"/>
<feature type="compositionally biased region" description="Basic and acidic residues" evidence="1">
    <location>
        <begin position="35"/>
        <end position="66"/>
    </location>
</feature>
<dbReference type="PaxDb" id="39947-A0A0P0WQ27"/>
<dbReference type="EMBL" id="AP014961">
    <property type="protein sequence ID" value="BAS95259.1"/>
    <property type="molecule type" value="Genomic_DNA"/>
</dbReference>
<reference evidence="2 3" key="2">
    <citation type="journal article" date="2013" name="Plant Cell Physiol.">
        <title>Rice Annotation Project Database (RAP-DB): an integrative and interactive database for rice genomics.</title>
        <authorList>
            <person name="Sakai H."/>
            <person name="Lee S.S."/>
            <person name="Tanaka T."/>
            <person name="Numa H."/>
            <person name="Kim J."/>
            <person name="Kawahara Y."/>
            <person name="Wakimoto H."/>
            <person name="Yang C.C."/>
            <person name="Iwamoto M."/>
            <person name="Abe T."/>
            <person name="Yamada Y."/>
            <person name="Muto A."/>
            <person name="Inokuchi H."/>
            <person name="Ikemura T."/>
            <person name="Matsumoto T."/>
            <person name="Sasaki T."/>
            <person name="Itoh T."/>
        </authorList>
    </citation>
    <scope>NUCLEOTIDE SEQUENCE [LARGE SCALE GENOMIC DNA]</scope>
    <source>
        <strain evidence="3">cv. Nipponbare</strain>
    </source>
</reference>
<feature type="non-terminal residue" evidence="2">
    <location>
        <position position="1"/>
    </location>
</feature>
<organism evidence="2 3">
    <name type="scientific">Oryza sativa subsp. japonica</name>
    <name type="common">Rice</name>
    <dbReference type="NCBI Taxonomy" id="39947"/>
    <lineage>
        <taxon>Eukaryota</taxon>
        <taxon>Viridiplantae</taxon>
        <taxon>Streptophyta</taxon>
        <taxon>Embryophyta</taxon>
        <taxon>Tracheophyta</taxon>
        <taxon>Spermatophyta</taxon>
        <taxon>Magnoliopsida</taxon>
        <taxon>Liliopsida</taxon>
        <taxon>Poales</taxon>
        <taxon>Poaceae</taxon>
        <taxon>BOP clade</taxon>
        <taxon>Oryzoideae</taxon>
        <taxon>Oryzeae</taxon>
        <taxon>Oryzinae</taxon>
        <taxon>Oryza</taxon>
        <taxon>Oryza sativa</taxon>
    </lineage>
</organism>
<evidence type="ECO:0000313" key="2">
    <source>
        <dbReference type="EMBL" id="BAS95259.1"/>
    </source>
</evidence>
<reference evidence="2 3" key="3">
    <citation type="journal article" date="2013" name="Rice">
        <title>Improvement of the Oryza sativa Nipponbare reference genome using next generation sequence and optical map data.</title>
        <authorList>
            <person name="Kawahara Y."/>
            <person name="de la Bastide M."/>
            <person name="Hamilton J.P."/>
            <person name="Kanamori H."/>
            <person name="McCombie W.R."/>
            <person name="Ouyang S."/>
            <person name="Schwartz D.C."/>
            <person name="Tanaka T."/>
            <person name="Wu J."/>
            <person name="Zhou S."/>
            <person name="Childs K.L."/>
            <person name="Davidson R.M."/>
            <person name="Lin H."/>
            <person name="Quesada-Ocampo L."/>
            <person name="Vaillancourt B."/>
            <person name="Sakai H."/>
            <person name="Lee S.S."/>
            <person name="Kim J."/>
            <person name="Numa H."/>
            <person name="Itoh T."/>
            <person name="Buell C.R."/>
            <person name="Matsumoto T."/>
        </authorList>
    </citation>
    <scope>NUCLEOTIDE SEQUENCE [LARGE SCALE GENOMIC DNA]</scope>
    <source>
        <strain evidence="3">cv. Nipponbare</strain>
    </source>
</reference>
<accession>A0A0P0WQ27</accession>
<gene>
    <name evidence="2" type="ordered locus">Os05g0555450</name>
    <name evidence="2" type="ORF">OSNPB_050555450</name>
</gene>
<feature type="compositionally biased region" description="Pro residues" evidence="1">
    <location>
        <begin position="144"/>
        <end position="160"/>
    </location>
</feature>
<dbReference type="InParanoid" id="A0A0P0WQ27"/>
<dbReference type="Gramene" id="Os05t0555450-00">
    <property type="protein sequence ID" value="Os05t0555450-00"/>
    <property type="gene ID" value="Os05g0555450"/>
</dbReference>
<dbReference type="Proteomes" id="UP000059680">
    <property type="component" value="Chromosome 5"/>
</dbReference>